<feature type="compositionally biased region" description="Low complexity" evidence="1">
    <location>
        <begin position="1"/>
        <end position="21"/>
    </location>
</feature>
<evidence type="ECO:0000313" key="2">
    <source>
        <dbReference type="EMBL" id="KAK9910292.1"/>
    </source>
</evidence>
<keyword evidence="3" id="KW-1185">Reference proteome</keyword>
<dbReference type="GO" id="GO:0005829">
    <property type="term" value="C:cytosol"/>
    <property type="evidence" value="ECO:0007669"/>
    <property type="project" value="TreeGrafter"/>
</dbReference>
<dbReference type="InterPro" id="IPR036457">
    <property type="entry name" value="PPM-type-like_dom_sf"/>
</dbReference>
<evidence type="ECO:0000256" key="1">
    <source>
        <dbReference type="SAM" id="MobiDB-lite"/>
    </source>
</evidence>
<organism evidence="2 3">
    <name type="scientific">Rubus argutus</name>
    <name type="common">Southern blackberry</name>
    <dbReference type="NCBI Taxonomy" id="59490"/>
    <lineage>
        <taxon>Eukaryota</taxon>
        <taxon>Viridiplantae</taxon>
        <taxon>Streptophyta</taxon>
        <taxon>Embryophyta</taxon>
        <taxon>Tracheophyta</taxon>
        <taxon>Spermatophyta</taxon>
        <taxon>Magnoliopsida</taxon>
        <taxon>eudicotyledons</taxon>
        <taxon>Gunneridae</taxon>
        <taxon>Pentapetalae</taxon>
        <taxon>rosids</taxon>
        <taxon>fabids</taxon>
        <taxon>Rosales</taxon>
        <taxon>Rosaceae</taxon>
        <taxon>Rosoideae</taxon>
        <taxon>Rosoideae incertae sedis</taxon>
        <taxon>Rubus</taxon>
    </lineage>
</organism>
<dbReference type="SUPFAM" id="SSF81606">
    <property type="entry name" value="PP2C-like"/>
    <property type="match status" value="1"/>
</dbReference>
<dbReference type="AlphaFoldDB" id="A0AAW1VQE8"/>
<dbReference type="InterPro" id="IPR007518">
    <property type="entry name" value="MINDY"/>
</dbReference>
<dbReference type="GO" id="GO:0071944">
    <property type="term" value="C:cell periphery"/>
    <property type="evidence" value="ECO:0007669"/>
    <property type="project" value="TreeGrafter"/>
</dbReference>
<reference evidence="2 3" key="1">
    <citation type="journal article" date="2023" name="G3 (Bethesda)">
        <title>A chromosome-length genome assembly and annotation of blackberry (Rubus argutus, cv. 'Hillquist').</title>
        <authorList>
            <person name="Bruna T."/>
            <person name="Aryal R."/>
            <person name="Dudchenko O."/>
            <person name="Sargent D.J."/>
            <person name="Mead D."/>
            <person name="Buti M."/>
            <person name="Cavallini A."/>
            <person name="Hytonen T."/>
            <person name="Andres J."/>
            <person name="Pham M."/>
            <person name="Weisz D."/>
            <person name="Mascagni F."/>
            <person name="Usai G."/>
            <person name="Natali L."/>
            <person name="Bassil N."/>
            <person name="Fernandez G.E."/>
            <person name="Lomsadze A."/>
            <person name="Armour M."/>
            <person name="Olukolu B."/>
            <person name="Poorten T."/>
            <person name="Britton C."/>
            <person name="Davik J."/>
            <person name="Ashrafi H."/>
            <person name="Aiden E.L."/>
            <person name="Borodovsky M."/>
            <person name="Worthington M."/>
        </authorList>
    </citation>
    <scope>NUCLEOTIDE SEQUENCE [LARGE SCALE GENOMIC DNA]</scope>
    <source>
        <strain evidence="2">PI 553951</strain>
    </source>
</reference>
<evidence type="ECO:0000313" key="3">
    <source>
        <dbReference type="Proteomes" id="UP001457282"/>
    </source>
</evidence>
<proteinExistence type="predicted"/>
<dbReference type="EMBL" id="JBEDUW010000007">
    <property type="protein sequence ID" value="KAK9910292.1"/>
    <property type="molecule type" value="Genomic_DNA"/>
</dbReference>
<protein>
    <submittedName>
        <fullName evidence="2">Uncharacterized protein</fullName>
    </submittedName>
</protein>
<dbReference type="PANTHER" id="PTHR18063:SF6">
    <property type="entry name" value="UBIQUITIN CARBOXYL-TERMINAL HYDROLASE"/>
    <property type="match status" value="1"/>
</dbReference>
<name>A0AAW1VQE8_RUBAR</name>
<dbReference type="GO" id="GO:0071108">
    <property type="term" value="P:protein K48-linked deubiquitination"/>
    <property type="evidence" value="ECO:0007669"/>
    <property type="project" value="TreeGrafter"/>
</dbReference>
<dbReference type="PANTHER" id="PTHR18063">
    <property type="entry name" value="NF-E2 INDUCIBLE PROTEIN"/>
    <property type="match status" value="1"/>
</dbReference>
<comment type="caution">
    <text evidence="2">The sequence shown here is derived from an EMBL/GenBank/DDBJ whole genome shotgun (WGS) entry which is preliminary data.</text>
</comment>
<dbReference type="Gene3D" id="3.60.40.10">
    <property type="entry name" value="PPM-type phosphatase domain"/>
    <property type="match status" value="1"/>
</dbReference>
<gene>
    <name evidence="2" type="ORF">M0R45_034260</name>
</gene>
<accession>A0AAW1VQE8</accession>
<dbReference type="Proteomes" id="UP001457282">
    <property type="component" value="Unassembled WGS sequence"/>
</dbReference>
<dbReference type="GO" id="GO:1990380">
    <property type="term" value="F:K48-linked deubiquitinase activity"/>
    <property type="evidence" value="ECO:0007669"/>
    <property type="project" value="InterPro"/>
</dbReference>
<sequence length="148" mass="16608">MASPSSEEPQQSHESQQPPQSVKDCLHKTKLILFLGRTAPFVIQNDNGPCPLLALCHGCSGATEYLKEHLFENLMKHPNLLQSPRFHMGELNKKSCLFRRSGKREMVNDAAFLDTKKDTYRDDGNHLYVANVGNSRTVISKAGKGIHY</sequence>
<feature type="region of interest" description="Disordered" evidence="1">
    <location>
        <begin position="1"/>
        <end position="22"/>
    </location>
</feature>
<dbReference type="GO" id="GO:0016807">
    <property type="term" value="F:cysteine-type carboxypeptidase activity"/>
    <property type="evidence" value="ECO:0007669"/>
    <property type="project" value="TreeGrafter"/>
</dbReference>
<dbReference type="GO" id="GO:0004843">
    <property type="term" value="F:cysteine-type deubiquitinase activity"/>
    <property type="evidence" value="ECO:0007669"/>
    <property type="project" value="InterPro"/>
</dbReference>